<keyword evidence="2" id="KW-1185">Reference proteome</keyword>
<evidence type="ECO:0000313" key="2">
    <source>
        <dbReference type="Proteomes" id="UP000431092"/>
    </source>
</evidence>
<comment type="caution">
    <text evidence="1">The sequence shown here is derived from an EMBL/GenBank/DDBJ whole genome shotgun (WGS) entry which is preliminary data.</text>
</comment>
<evidence type="ECO:0000313" key="1">
    <source>
        <dbReference type="EMBL" id="MTB71360.1"/>
    </source>
</evidence>
<gene>
    <name evidence="1" type="ORF">GGG17_05125</name>
</gene>
<name>A0A6I3IMZ8_9MICO</name>
<protein>
    <submittedName>
        <fullName evidence="1">Uncharacterized protein</fullName>
    </submittedName>
</protein>
<sequence length="152" mass="16285">MADAAITTGAFALGGALLGGLASGWVSWLVAKENNRAAHVRWLSERRAEVYTQFIETWTSVSNNVNDASARHGEPVYERAGEACIDASINVQVFATPETADAAKAAALEMVNQAGGDPDWAPLNMKFDRFMTSARNDLHMDTDPGNGRSRGS</sequence>
<reference evidence="1 2" key="1">
    <citation type="submission" date="2019-11" db="EMBL/GenBank/DDBJ databases">
        <title>Whole genome sequencing identifies a novel species of the genus Arsenicicoccus isolated from human blood.</title>
        <authorList>
            <person name="Jeong J.H."/>
            <person name="Kweon O.J."/>
            <person name="Kim H.R."/>
            <person name="Kim T.-H."/>
            <person name="Ha S.-M."/>
            <person name="Lee M.-K."/>
        </authorList>
    </citation>
    <scope>NUCLEOTIDE SEQUENCE [LARGE SCALE GENOMIC DNA]</scope>
    <source>
        <strain evidence="1 2">MKL-02</strain>
    </source>
</reference>
<dbReference type="EMBL" id="WLVL01000019">
    <property type="protein sequence ID" value="MTB71360.1"/>
    <property type="molecule type" value="Genomic_DNA"/>
</dbReference>
<dbReference type="RefSeq" id="WP_154592701.1">
    <property type="nucleotide sequence ID" value="NZ_WLVL01000019.1"/>
</dbReference>
<dbReference type="AlphaFoldDB" id="A0A6I3IMZ8"/>
<accession>A0A6I3IMZ8</accession>
<organism evidence="1 2">
    <name type="scientific">Arsenicicoccus cauae</name>
    <dbReference type="NCBI Taxonomy" id="2663847"/>
    <lineage>
        <taxon>Bacteria</taxon>
        <taxon>Bacillati</taxon>
        <taxon>Actinomycetota</taxon>
        <taxon>Actinomycetes</taxon>
        <taxon>Micrococcales</taxon>
        <taxon>Intrasporangiaceae</taxon>
        <taxon>Arsenicicoccus</taxon>
    </lineage>
</organism>
<proteinExistence type="predicted"/>
<dbReference type="Proteomes" id="UP000431092">
    <property type="component" value="Unassembled WGS sequence"/>
</dbReference>